<keyword evidence="2 5" id="KW-0689">Ribosomal protein</keyword>
<dbReference type="Gene3D" id="1.10.15.30">
    <property type="match status" value="1"/>
</dbReference>
<comment type="caution">
    <text evidence="5">The sequence shown here is derived from an EMBL/GenBank/DDBJ whole genome shotgun (WGS) entry which is preliminary data.</text>
</comment>
<feature type="domain" description="Large ribosomal subunit protein uL30-like ferredoxin-like fold" evidence="4">
    <location>
        <begin position="85"/>
        <end position="136"/>
    </location>
</feature>
<dbReference type="PROSITE" id="PS00634">
    <property type="entry name" value="RIBOSOMAL_L30"/>
    <property type="match status" value="1"/>
</dbReference>
<dbReference type="PANTHER" id="PTHR11524:SF16">
    <property type="entry name" value="LARGE RIBOSOMAL SUBUNIT PROTEIN UL30"/>
    <property type="match status" value="1"/>
</dbReference>
<dbReference type="InterPro" id="IPR018038">
    <property type="entry name" value="Ribosomal_uL30_CS"/>
</dbReference>
<evidence type="ECO:0000256" key="2">
    <source>
        <dbReference type="ARBA" id="ARBA00022980"/>
    </source>
</evidence>
<dbReference type="SUPFAM" id="SSF55129">
    <property type="entry name" value="Ribosomal protein L30p/L7e"/>
    <property type="match status" value="1"/>
</dbReference>
<accession>A0ABQ9YFS7</accession>
<evidence type="ECO:0000313" key="5">
    <source>
        <dbReference type="EMBL" id="KAK2962434.1"/>
    </source>
</evidence>
<dbReference type="InterPro" id="IPR036919">
    <property type="entry name" value="Ribo_uL30_ferredoxin-like_sf"/>
</dbReference>
<proteinExistence type="inferred from homology"/>
<organism evidence="5 6">
    <name type="scientific">Blattamonas nauphoetae</name>
    <dbReference type="NCBI Taxonomy" id="2049346"/>
    <lineage>
        <taxon>Eukaryota</taxon>
        <taxon>Metamonada</taxon>
        <taxon>Preaxostyla</taxon>
        <taxon>Oxymonadida</taxon>
        <taxon>Blattamonas</taxon>
    </lineage>
</organism>
<evidence type="ECO:0000313" key="6">
    <source>
        <dbReference type="Proteomes" id="UP001281761"/>
    </source>
</evidence>
<dbReference type="CDD" id="cd01657">
    <property type="entry name" value="Ribosomal_L7_archeal_euk"/>
    <property type="match status" value="1"/>
</dbReference>
<comment type="similarity">
    <text evidence="1">Belongs to the universal ribosomal protein uL30 family.</text>
</comment>
<protein>
    <submittedName>
        <fullName evidence="5">60S ribosomal protein L7-4</fullName>
    </submittedName>
</protein>
<sequence>MPKHGKTKLPTVPEVRLQKRKVLDQKIALDALKRKPTKKPKEYFFHAEDFVKKRRQTERSRVHQKKIKKNIPKVKKQTNKNDRIVFVVLVHRVNRGLDKEIRTILKTLRLRRAGQGIFLELTPRNRVLLKKIEPFVTFGTIKPETVRELLQKRGQGRTSNGIQPLTDNKLIEEYFQQQDDYDGSLLCLDDLSTEITSVGPHFEQVVNFLTPFKVTKAAHWEKVNARLYQDGGQRGDRGSDMDAFVRRFLG</sequence>
<keyword evidence="3" id="KW-0687">Ribonucleoprotein</keyword>
<evidence type="ECO:0000259" key="4">
    <source>
        <dbReference type="Pfam" id="PF00327"/>
    </source>
</evidence>
<dbReference type="InterPro" id="IPR016082">
    <property type="entry name" value="Ribosomal_uL30_ferredoxin-like"/>
</dbReference>
<gene>
    <name evidence="5" type="ORF">BLNAU_2677</name>
</gene>
<dbReference type="PANTHER" id="PTHR11524">
    <property type="entry name" value="60S RIBOSOMAL PROTEIN L7"/>
    <property type="match status" value="1"/>
</dbReference>
<dbReference type="GO" id="GO:0005840">
    <property type="term" value="C:ribosome"/>
    <property type="evidence" value="ECO:0007669"/>
    <property type="project" value="UniProtKB-KW"/>
</dbReference>
<dbReference type="Pfam" id="PF00327">
    <property type="entry name" value="Ribosomal_L30"/>
    <property type="match status" value="1"/>
</dbReference>
<evidence type="ECO:0000256" key="1">
    <source>
        <dbReference type="ARBA" id="ARBA00007594"/>
    </source>
</evidence>
<dbReference type="Gene3D" id="3.30.1390.20">
    <property type="entry name" value="Ribosomal protein L30, ferredoxin-like fold domain"/>
    <property type="match status" value="1"/>
</dbReference>
<dbReference type="Proteomes" id="UP001281761">
    <property type="component" value="Unassembled WGS sequence"/>
</dbReference>
<dbReference type="EMBL" id="JARBJD010000011">
    <property type="protein sequence ID" value="KAK2962434.1"/>
    <property type="molecule type" value="Genomic_DNA"/>
</dbReference>
<dbReference type="InterPro" id="IPR039699">
    <property type="entry name" value="Ribosomal_uL30"/>
</dbReference>
<evidence type="ECO:0000256" key="3">
    <source>
        <dbReference type="ARBA" id="ARBA00023274"/>
    </source>
</evidence>
<dbReference type="InterPro" id="IPR035808">
    <property type="entry name" value="Ribosomal_uL30_euk_arc"/>
</dbReference>
<keyword evidence="6" id="KW-1185">Reference proteome</keyword>
<name>A0ABQ9YFS7_9EUKA</name>
<reference evidence="5 6" key="1">
    <citation type="journal article" date="2022" name="bioRxiv">
        <title>Genomics of Preaxostyla Flagellates Illuminates Evolutionary Transitions and the Path Towards Mitochondrial Loss.</title>
        <authorList>
            <person name="Novak L.V.F."/>
            <person name="Treitli S.C."/>
            <person name="Pyrih J."/>
            <person name="Halakuc P."/>
            <person name="Pipaliya S.V."/>
            <person name="Vacek V."/>
            <person name="Brzon O."/>
            <person name="Soukal P."/>
            <person name="Eme L."/>
            <person name="Dacks J.B."/>
            <person name="Karnkowska A."/>
            <person name="Elias M."/>
            <person name="Hampl V."/>
        </authorList>
    </citation>
    <scope>NUCLEOTIDE SEQUENCE [LARGE SCALE GENOMIC DNA]</scope>
    <source>
        <strain evidence="5">NAU3</strain>
        <tissue evidence="5">Gut</tissue>
    </source>
</reference>